<comment type="pathway">
    <text evidence="10">Sulfur metabolism; glutathione biosynthesis; glutathione from L-cysteine and L-glutamate: step 2/2.</text>
</comment>
<dbReference type="SUPFAM" id="SSF52440">
    <property type="entry name" value="PreATP-grasp domain"/>
    <property type="match status" value="1"/>
</dbReference>
<keyword evidence="6 10" id="KW-0547">Nucleotide-binding</keyword>
<dbReference type="InterPro" id="IPR006284">
    <property type="entry name" value="Glut_synth_pro"/>
</dbReference>
<keyword evidence="7 10" id="KW-0067">ATP-binding</keyword>
<dbReference type="RefSeq" id="WP_027850517.1">
    <property type="nucleotide sequence ID" value="NZ_BSOR01000039.1"/>
</dbReference>
<feature type="domain" description="ATP-grasp" evidence="11">
    <location>
        <begin position="127"/>
        <end position="313"/>
    </location>
</feature>
<comment type="cofactor">
    <cofactor evidence="2">
        <name>Mg(2+)</name>
        <dbReference type="ChEBI" id="CHEBI:18420"/>
    </cofactor>
</comment>
<evidence type="ECO:0000259" key="11">
    <source>
        <dbReference type="PROSITE" id="PS50975"/>
    </source>
</evidence>
<evidence type="ECO:0000313" key="12">
    <source>
        <dbReference type="EMBL" id="GLR64877.1"/>
    </source>
</evidence>
<comment type="caution">
    <text evidence="12">The sequence shown here is derived from an EMBL/GenBank/DDBJ whole genome shotgun (WGS) entry which is preliminary data.</text>
</comment>
<keyword evidence="9" id="KW-0464">Manganese</keyword>
<evidence type="ECO:0000256" key="9">
    <source>
        <dbReference type="ARBA" id="ARBA00023211"/>
    </source>
</evidence>
<dbReference type="HAMAP" id="MF_00162">
    <property type="entry name" value="GSH_S"/>
    <property type="match status" value="1"/>
</dbReference>
<reference evidence="13" key="1">
    <citation type="journal article" date="2019" name="Int. J. Syst. Evol. Microbiol.">
        <title>The Global Catalogue of Microorganisms (GCM) 10K type strain sequencing project: providing services to taxonomists for standard genome sequencing and annotation.</title>
        <authorList>
            <consortium name="The Broad Institute Genomics Platform"/>
            <consortium name="The Broad Institute Genome Sequencing Center for Infectious Disease"/>
            <person name="Wu L."/>
            <person name="Ma J."/>
        </authorList>
    </citation>
    <scope>NUCLEOTIDE SEQUENCE [LARGE SCALE GENOMIC DNA]</scope>
    <source>
        <strain evidence="13">NBRC 100033</strain>
    </source>
</reference>
<comment type="cofactor">
    <cofactor evidence="1">
        <name>Mn(2+)</name>
        <dbReference type="ChEBI" id="CHEBI:29035"/>
    </cofactor>
</comment>
<evidence type="ECO:0000256" key="6">
    <source>
        <dbReference type="ARBA" id="ARBA00022741"/>
    </source>
</evidence>
<organism evidence="12 13">
    <name type="scientific">Marinospirillum insulare</name>
    <dbReference type="NCBI Taxonomy" id="217169"/>
    <lineage>
        <taxon>Bacteria</taxon>
        <taxon>Pseudomonadati</taxon>
        <taxon>Pseudomonadota</taxon>
        <taxon>Gammaproteobacteria</taxon>
        <taxon>Oceanospirillales</taxon>
        <taxon>Oceanospirillaceae</taxon>
        <taxon>Marinospirillum</taxon>
    </lineage>
</organism>
<dbReference type="InterPro" id="IPR011761">
    <property type="entry name" value="ATP-grasp"/>
</dbReference>
<evidence type="ECO:0000256" key="4">
    <source>
        <dbReference type="ARBA" id="ARBA00022684"/>
    </source>
</evidence>
<dbReference type="Gene3D" id="3.30.1490.20">
    <property type="entry name" value="ATP-grasp fold, A domain"/>
    <property type="match status" value="1"/>
</dbReference>
<accession>A0ABQ5ZZQ8</accession>
<dbReference type="Pfam" id="PF02951">
    <property type="entry name" value="GSH-S_N"/>
    <property type="match status" value="1"/>
</dbReference>
<dbReference type="PANTHER" id="PTHR21621">
    <property type="entry name" value="RIBOSOMAL PROTEIN S6 MODIFICATION PROTEIN"/>
    <property type="match status" value="1"/>
</dbReference>
<dbReference type="NCBIfam" id="TIGR01380">
    <property type="entry name" value="glut_syn"/>
    <property type="match status" value="1"/>
</dbReference>
<dbReference type="InterPro" id="IPR004215">
    <property type="entry name" value="GSHS_N"/>
</dbReference>
<keyword evidence="13" id="KW-1185">Reference proteome</keyword>
<evidence type="ECO:0000256" key="3">
    <source>
        <dbReference type="ARBA" id="ARBA00022598"/>
    </source>
</evidence>
<dbReference type="EC" id="6.3.2.3" evidence="10"/>
<evidence type="ECO:0000256" key="10">
    <source>
        <dbReference type="HAMAP-Rule" id="MF_00162"/>
    </source>
</evidence>
<protein>
    <recommendedName>
        <fullName evidence="10">Glutathione synthetase</fullName>
        <ecNumber evidence="10">6.3.2.3</ecNumber>
    </recommendedName>
    <alternativeName>
        <fullName evidence="10">GSH synthetase</fullName>
        <shortName evidence="10">GSH-S</shortName>
        <shortName evidence="10">GSHase</shortName>
    </alternativeName>
    <alternativeName>
        <fullName evidence="10">Glutathione synthase</fullName>
    </alternativeName>
</protein>
<evidence type="ECO:0000256" key="8">
    <source>
        <dbReference type="ARBA" id="ARBA00022842"/>
    </source>
</evidence>
<sequence length="319" mass="35524">MTKQVVVGVVMDPIADITYKKDTTLALLLAAKKRGWKLKYMEMGDLYLQQGKAWARMADLDVFADPNNWYTLGEAKPASMADLDVLLMRKDPPFDNDFLTSTWLLEAAEREGVLVVNKPQSLRDCNEKLFAQEFPECCPPTLVSSSSELIRAFHKEHQDIILKPLDGMGGMGIFRVKEEGLNLGAIIEELTNNNQRQIMVQRFVPEIKDGDTRILVINGEAVPYGLARVPMAGETRGNLAAGGSGIARKLTERDYWIVKQVAPALKEKDLMFVGLDVIGDYLTEINVTSPTCIRELDDQCGLDIGGQLMAYIAERLGRD</sequence>
<dbReference type="EMBL" id="BSOR01000039">
    <property type="protein sequence ID" value="GLR64877.1"/>
    <property type="molecule type" value="Genomic_DNA"/>
</dbReference>
<evidence type="ECO:0000256" key="7">
    <source>
        <dbReference type="ARBA" id="ARBA00022840"/>
    </source>
</evidence>
<dbReference type="InterPro" id="IPR016185">
    <property type="entry name" value="PreATP-grasp_dom_sf"/>
</dbReference>
<keyword evidence="8" id="KW-0460">Magnesium</keyword>
<keyword evidence="5" id="KW-0479">Metal-binding</keyword>
<evidence type="ECO:0000256" key="2">
    <source>
        <dbReference type="ARBA" id="ARBA00001946"/>
    </source>
</evidence>
<comment type="similarity">
    <text evidence="10">Belongs to the prokaryotic GSH synthase family.</text>
</comment>
<dbReference type="Pfam" id="PF02955">
    <property type="entry name" value="GSH-S_ATP"/>
    <property type="match status" value="1"/>
</dbReference>
<keyword evidence="4 10" id="KW-0317">Glutathione biosynthesis</keyword>
<dbReference type="SUPFAM" id="SSF56059">
    <property type="entry name" value="Glutathione synthetase ATP-binding domain-like"/>
    <property type="match status" value="1"/>
</dbReference>
<dbReference type="NCBIfam" id="NF003573">
    <property type="entry name" value="PRK05246.1"/>
    <property type="match status" value="1"/>
</dbReference>
<name>A0ABQ5ZZQ8_9GAMM</name>
<keyword evidence="3 10" id="KW-0436">Ligase</keyword>
<evidence type="ECO:0000256" key="5">
    <source>
        <dbReference type="ARBA" id="ARBA00022723"/>
    </source>
</evidence>
<dbReference type="InterPro" id="IPR004218">
    <property type="entry name" value="GSHS_ATP-bd"/>
</dbReference>
<dbReference type="Proteomes" id="UP001156682">
    <property type="component" value="Unassembled WGS sequence"/>
</dbReference>
<comment type="catalytic activity">
    <reaction evidence="10">
        <text>gamma-L-glutamyl-L-cysteine + glycine + ATP = glutathione + ADP + phosphate + H(+)</text>
        <dbReference type="Rhea" id="RHEA:13557"/>
        <dbReference type="ChEBI" id="CHEBI:15378"/>
        <dbReference type="ChEBI" id="CHEBI:30616"/>
        <dbReference type="ChEBI" id="CHEBI:43474"/>
        <dbReference type="ChEBI" id="CHEBI:57305"/>
        <dbReference type="ChEBI" id="CHEBI:57925"/>
        <dbReference type="ChEBI" id="CHEBI:58173"/>
        <dbReference type="ChEBI" id="CHEBI:456216"/>
        <dbReference type="EC" id="6.3.2.3"/>
    </reaction>
</comment>
<evidence type="ECO:0000313" key="13">
    <source>
        <dbReference type="Proteomes" id="UP001156682"/>
    </source>
</evidence>
<dbReference type="PROSITE" id="PS50975">
    <property type="entry name" value="ATP_GRASP"/>
    <property type="match status" value="1"/>
</dbReference>
<dbReference type="InterPro" id="IPR013815">
    <property type="entry name" value="ATP_grasp_subdomain_1"/>
</dbReference>
<dbReference type="Gene3D" id="3.30.470.20">
    <property type="entry name" value="ATP-grasp fold, B domain"/>
    <property type="match status" value="1"/>
</dbReference>
<dbReference type="PANTHER" id="PTHR21621:SF4">
    <property type="entry name" value="GLUTATHIONE SYNTHETASE"/>
    <property type="match status" value="1"/>
</dbReference>
<dbReference type="Gene3D" id="3.40.50.20">
    <property type="match status" value="1"/>
</dbReference>
<gene>
    <name evidence="10 12" type="primary">gshB</name>
    <name evidence="12" type="ORF">GCM10007878_23150</name>
</gene>
<evidence type="ECO:0000256" key="1">
    <source>
        <dbReference type="ARBA" id="ARBA00001936"/>
    </source>
</evidence>
<proteinExistence type="inferred from homology"/>